<keyword evidence="4 6" id="KW-1133">Transmembrane helix</keyword>
<feature type="transmembrane region" description="Helical" evidence="6">
    <location>
        <begin position="414"/>
        <end position="433"/>
    </location>
</feature>
<proteinExistence type="predicted"/>
<evidence type="ECO:0000259" key="7">
    <source>
        <dbReference type="Pfam" id="PF03600"/>
    </source>
</evidence>
<feature type="domain" description="Citrate transporter-like" evidence="7">
    <location>
        <begin position="31"/>
        <end position="371"/>
    </location>
</feature>
<evidence type="ECO:0000256" key="1">
    <source>
        <dbReference type="ARBA" id="ARBA00004141"/>
    </source>
</evidence>
<dbReference type="Pfam" id="PF03600">
    <property type="entry name" value="CitMHS"/>
    <property type="match status" value="1"/>
</dbReference>
<gene>
    <name evidence="8" type="ORF">NEF87_002447</name>
</gene>
<keyword evidence="5 6" id="KW-0472">Membrane</keyword>
<evidence type="ECO:0000256" key="6">
    <source>
        <dbReference type="SAM" id="Phobius"/>
    </source>
</evidence>
<feature type="transmembrane region" description="Helical" evidence="6">
    <location>
        <begin position="54"/>
        <end position="77"/>
    </location>
</feature>
<dbReference type="PANTHER" id="PTHR43568:SF1">
    <property type="entry name" value="P PROTEIN"/>
    <property type="match status" value="1"/>
</dbReference>
<feature type="transmembrane region" description="Helical" evidence="6">
    <location>
        <begin position="150"/>
        <end position="171"/>
    </location>
</feature>
<organism evidence="8 9">
    <name type="scientific">Candidatus Lokiarchaeum ossiferum</name>
    <dbReference type="NCBI Taxonomy" id="2951803"/>
    <lineage>
        <taxon>Archaea</taxon>
        <taxon>Promethearchaeati</taxon>
        <taxon>Promethearchaeota</taxon>
        <taxon>Promethearchaeia</taxon>
        <taxon>Promethearchaeales</taxon>
        <taxon>Promethearchaeaceae</taxon>
        <taxon>Candidatus Lokiarchaeum</taxon>
    </lineage>
</organism>
<accession>A0ABY6HUX9</accession>
<evidence type="ECO:0000256" key="5">
    <source>
        <dbReference type="ARBA" id="ARBA00023136"/>
    </source>
</evidence>
<name>A0ABY6HUX9_9ARCH</name>
<evidence type="ECO:0000256" key="4">
    <source>
        <dbReference type="ARBA" id="ARBA00022989"/>
    </source>
</evidence>
<feature type="transmembrane region" description="Helical" evidence="6">
    <location>
        <begin position="28"/>
        <end position="47"/>
    </location>
</feature>
<feature type="transmembrane region" description="Helical" evidence="6">
    <location>
        <begin position="235"/>
        <end position="266"/>
    </location>
</feature>
<dbReference type="EMBL" id="CP104013">
    <property type="protein sequence ID" value="UYP46162.1"/>
    <property type="molecule type" value="Genomic_DNA"/>
</dbReference>
<feature type="transmembrane region" description="Helical" evidence="6">
    <location>
        <begin position="5"/>
        <end position="22"/>
    </location>
</feature>
<feature type="transmembrane region" description="Helical" evidence="6">
    <location>
        <begin position="309"/>
        <end position="332"/>
    </location>
</feature>
<keyword evidence="3 6" id="KW-0812">Transmembrane</keyword>
<feature type="transmembrane region" description="Helical" evidence="6">
    <location>
        <begin position="364"/>
        <end position="394"/>
    </location>
</feature>
<dbReference type="PANTHER" id="PTHR43568">
    <property type="entry name" value="P PROTEIN"/>
    <property type="match status" value="1"/>
</dbReference>
<dbReference type="Proteomes" id="UP001208689">
    <property type="component" value="Chromosome"/>
</dbReference>
<dbReference type="InterPro" id="IPR004680">
    <property type="entry name" value="Cit_transptr-like_dom"/>
</dbReference>
<comment type="subcellular location">
    <subcellularLocation>
        <location evidence="1">Membrane</location>
        <topology evidence="1">Multi-pass membrane protein</topology>
    </subcellularLocation>
</comment>
<evidence type="ECO:0000256" key="3">
    <source>
        <dbReference type="ARBA" id="ARBA00022692"/>
    </source>
</evidence>
<evidence type="ECO:0000256" key="2">
    <source>
        <dbReference type="ARBA" id="ARBA00022448"/>
    </source>
</evidence>
<protein>
    <recommendedName>
        <fullName evidence="7">Citrate transporter-like domain-containing protein</fullName>
    </recommendedName>
</protein>
<feature type="transmembrane region" description="Helical" evidence="6">
    <location>
        <begin position="177"/>
        <end position="197"/>
    </location>
</feature>
<keyword evidence="9" id="KW-1185">Reference proteome</keyword>
<sequence length="436" mass="49170">MLPVINQIFIALLIFSLILVYSKENWDATLFILIFAIVGALFTSLVFEVDIDTFFNYIPLQTLTFLIFMDIFIKILVKDKVFEYMTIQLIHITHVNIRLLFYLLCIASALISGIMEDVSVALIFNPIIFRATKILKIETKPFIMGITSSILIGNLLTPFATPVSIIIASGFDLNMGWYFKYFSILFVLLLGTSLFLIDKFFIKKLPSPSDKDVQILMVIMDPEYVIVNKNRFIRLIIYLVILVICIAFNILPFMVVSFITIFTLLVERIKFDKVLKTANWNLLFLYCGLFVLIGCMVENGTIGMIQDGLSFIIGGNLIIAMLIILIVGSLLASFVSKSLTSIIFIAIISTLFLETFTNTVDQTLLILALTIAILIGGNMVPQASSFILFTIQLAKTEKVPSLTYQSFKKEMGKFSVLSVSITIIYYILLAIILKLL</sequence>
<feature type="transmembrane region" description="Helical" evidence="6">
    <location>
        <begin position="97"/>
        <end position="129"/>
    </location>
</feature>
<evidence type="ECO:0000313" key="9">
    <source>
        <dbReference type="Proteomes" id="UP001208689"/>
    </source>
</evidence>
<reference evidence="8" key="1">
    <citation type="submission" date="2022-09" db="EMBL/GenBank/DDBJ databases">
        <title>Actin cytoskeleton and complex cell architecture in an #Asgard archaeon.</title>
        <authorList>
            <person name="Ponce Toledo R.I."/>
            <person name="Schleper C."/>
            <person name="Rodrigues Oliveira T."/>
            <person name="Wollweber F."/>
            <person name="Xu J."/>
            <person name="Rittmann S."/>
            <person name="Klingl A."/>
            <person name="Pilhofer M."/>
        </authorList>
    </citation>
    <scope>NUCLEOTIDE SEQUENCE</scope>
    <source>
        <strain evidence="8">B-35</strain>
    </source>
</reference>
<dbReference type="InterPro" id="IPR051475">
    <property type="entry name" value="Diverse_Ion_Transporter"/>
</dbReference>
<feature type="transmembrane region" description="Helical" evidence="6">
    <location>
        <begin position="338"/>
        <end position="357"/>
    </location>
</feature>
<evidence type="ECO:0000313" key="8">
    <source>
        <dbReference type="EMBL" id="UYP46162.1"/>
    </source>
</evidence>
<feature type="transmembrane region" description="Helical" evidence="6">
    <location>
        <begin position="278"/>
        <end position="297"/>
    </location>
</feature>
<keyword evidence="2" id="KW-0813">Transport</keyword>